<organism evidence="1 2">
    <name type="scientific">Apiospora marii</name>
    <dbReference type="NCBI Taxonomy" id="335849"/>
    <lineage>
        <taxon>Eukaryota</taxon>
        <taxon>Fungi</taxon>
        <taxon>Dikarya</taxon>
        <taxon>Ascomycota</taxon>
        <taxon>Pezizomycotina</taxon>
        <taxon>Sordariomycetes</taxon>
        <taxon>Xylariomycetidae</taxon>
        <taxon>Amphisphaeriales</taxon>
        <taxon>Apiosporaceae</taxon>
        <taxon>Apiospora</taxon>
    </lineage>
</organism>
<gene>
    <name evidence="1" type="ORF">PG991_010442</name>
</gene>
<name>A0ABR1RIH9_9PEZI</name>
<protein>
    <submittedName>
        <fullName evidence="1">Uncharacterized protein</fullName>
    </submittedName>
</protein>
<evidence type="ECO:0000313" key="1">
    <source>
        <dbReference type="EMBL" id="KAK8013067.1"/>
    </source>
</evidence>
<comment type="caution">
    <text evidence="1">The sequence shown here is derived from an EMBL/GenBank/DDBJ whole genome shotgun (WGS) entry which is preliminary data.</text>
</comment>
<dbReference type="Proteomes" id="UP001396898">
    <property type="component" value="Unassembled WGS sequence"/>
</dbReference>
<reference evidence="1 2" key="1">
    <citation type="submission" date="2023-01" db="EMBL/GenBank/DDBJ databases">
        <title>Analysis of 21 Apiospora genomes using comparative genomics revels a genus with tremendous synthesis potential of carbohydrate active enzymes and secondary metabolites.</title>
        <authorList>
            <person name="Sorensen T."/>
        </authorList>
    </citation>
    <scope>NUCLEOTIDE SEQUENCE [LARGE SCALE GENOMIC DNA]</scope>
    <source>
        <strain evidence="1 2">CBS 20057</strain>
    </source>
</reference>
<sequence>MGFKSLRARKEFLAIFESHRNWSRRLGTSERDETVFAFKGIARGADLAKADNGRVIRLGLPVSCYLEAIWAGEGSTYRRAHFVQMALHGNAIIPKEKKKKPNAVYDQPLDGRKATGGAEFRILQQKFSFAQRSYAQLLLSDNGTDACRRNRRWAKPCCAIAFFYSTPGRSVSLAGPEGYWLHTQNTFAWRYLHAQRAEEETAWPAGRARREELTQCEAQAPALLVSIWL</sequence>
<dbReference type="EMBL" id="JAQQWI010000015">
    <property type="protein sequence ID" value="KAK8013067.1"/>
    <property type="molecule type" value="Genomic_DNA"/>
</dbReference>
<proteinExistence type="predicted"/>
<keyword evidence="2" id="KW-1185">Reference proteome</keyword>
<evidence type="ECO:0000313" key="2">
    <source>
        <dbReference type="Proteomes" id="UP001396898"/>
    </source>
</evidence>
<accession>A0ABR1RIH9</accession>